<keyword evidence="7" id="KW-0678">Repressor</keyword>
<dbReference type="GO" id="GO:0034618">
    <property type="term" value="F:arginine binding"/>
    <property type="evidence" value="ECO:0007669"/>
    <property type="project" value="InterPro"/>
</dbReference>
<dbReference type="EMBL" id="DVJN01000036">
    <property type="protein sequence ID" value="HIS91740.1"/>
    <property type="molecule type" value="Genomic_DNA"/>
</dbReference>
<evidence type="ECO:0000259" key="10">
    <source>
        <dbReference type="Pfam" id="PF02863"/>
    </source>
</evidence>
<comment type="pathway">
    <text evidence="7">Amino-acid biosynthesis; L-arginine biosynthesis [regulation].</text>
</comment>
<comment type="caution">
    <text evidence="11">The sequence shown here is derived from an EMBL/GenBank/DDBJ whole genome shotgun (WGS) entry which is preliminary data.</text>
</comment>
<dbReference type="InterPro" id="IPR020900">
    <property type="entry name" value="Arg_repress_DNA-bd"/>
</dbReference>
<evidence type="ECO:0000256" key="7">
    <source>
        <dbReference type="HAMAP-Rule" id="MF_00173"/>
    </source>
</evidence>
<evidence type="ECO:0000313" key="11">
    <source>
        <dbReference type="EMBL" id="HIS91740.1"/>
    </source>
</evidence>
<dbReference type="SUPFAM" id="SSF55252">
    <property type="entry name" value="C-terminal domain of arginine repressor"/>
    <property type="match status" value="1"/>
</dbReference>
<feature type="domain" description="Arginine repressor DNA-binding" evidence="9">
    <location>
        <begin position="2"/>
        <end position="65"/>
    </location>
</feature>
<keyword evidence="4 7" id="KW-0805">Transcription regulation</keyword>
<dbReference type="GO" id="GO:0051259">
    <property type="term" value="P:protein complex oligomerization"/>
    <property type="evidence" value="ECO:0007669"/>
    <property type="project" value="InterPro"/>
</dbReference>
<evidence type="ECO:0000313" key="12">
    <source>
        <dbReference type="Proteomes" id="UP000824140"/>
    </source>
</evidence>
<dbReference type="GO" id="GO:0006526">
    <property type="term" value="P:L-arginine biosynthetic process"/>
    <property type="evidence" value="ECO:0007669"/>
    <property type="project" value="UniProtKB-KW"/>
</dbReference>
<dbReference type="GO" id="GO:0005737">
    <property type="term" value="C:cytoplasm"/>
    <property type="evidence" value="ECO:0007669"/>
    <property type="project" value="UniProtKB-SubCell"/>
</dbReference>
<dbReference type="NCBIfam" id="TIGR01529">
    <property type="entry name" value="argR_whole"/>
    <property type="match status" value="1"/>
</dbReference>
<evidence type="ECO:0000256" key="3">
    <source>
        <dbReference type="ARBA" id="ARBA00022490"/>
    </source>
</evidence>
<reference evidence="11" key="1">
    <citation type="submission" date="2020-10" db="EMBL/GenBank/DDBJ databases">
        <authorList>
            <person name="Gilroy R."/>
        </authorList>
    </citation>
    <scope>NUCLEOTIDE SEQUENCE</scope>
    <source>
        <strain evidence="11">13766</strain>
    </source>
</reference>
<accession>A0A9D1FZJ4</accession>
<evidence type="ECO:0000256" key="8">
    <source>
        <dbReference type="NCBIfam" id="TIGR01529"/>
    </source>
</evidence>
<comment type="subcellular location">
    <subcellularLocation>
        <location evidence="1 7">Cytoplasm</location>
    </subcellularLocation>
</comment>
<dbReference type="Proteomes" id="UP000824140">
    <property type="component" value="Unassembled WGS sequence"/>
</dbReference>
<evidence type="ECO:0000256" key="5">
    <source>
        <dbReference type="ARBA" id="ARBA00023125"/>
    </source>
</evidence>
<dbReference type="SUPFAM" id="SSF46785">
    <property type="entry name" value="Winged helix' DNA-binding domain"/>
    <property type="match status" value="1"/>
</dbReference>
<dbReference type="GO" id="GO:0003677">
    <property type="term" value="F:DNA binding"/>
    <property type="evidence" value="ECO:0007669"/>
    <property type="project" value="UniProtKB-KW"/>
</dbReference>
<dbReference type="Gene3D" id="3.30.1360.40">
    <property type="match status" value="1"/>
</dbReference>
<keyword evidence="3 7" id="KW-0963">Cytoplasm</keyword>
<keyword evidence="7" id="KW-0028">Amino-acid biosynthesis</keyword>
<dbReference type="InterPro" id="IPR036251">
    <property type="entry name" value="Arg_repress_C_sf"/>
</dbReference>
<dbReference type="GO" id="GO:1900079">
    <property type="term" value="P:regulation of arginine biosynthetic process"/>
    <property type="evidence" value="ECO:0007669"/>
    <property type="project" value="UniProtKB-UniRule"/>
</dbReference>
<dbReference type="HAMAP" id="MF_00173">
    <property type="entry name" value="Arg_repressor"/>
    <property type="match status" value="1"/>
</dbReference>
<keyword evidence="6 7" id="KW-0804">Transcription</keyword>
<dbReference type="Pfam" id="PF02863">
    <property type="entry name" value="Arg_repressor_C"/>
    <property type="match status" value="1"/>
</dbReference>
<comment type="function">
    <text evidence="7">Regulates arginine biosynthesis genes.</text>
</comment>
<dbReference type="PANTHER" id="PTHR34471:SF1">
    <property type="entry name" value="ARGININE REPRESSOR"/>
    <property type="match status" value="1"/>
</dbReference>
<dbReference type="AlphaFoldDB" id="A0A9D1FZJ4"/>
<sequence length="151" mass="16672">MKTMRHALILEIIESKDIETQEELAEELKNHGVNVTQATVSRDIKELRLLKVLSENGGYKYATAERAEKGMSERFIRIFSESVLSITGARNLIVIKTLSASANAAAEAIDSLKWPEIIGCIAGDNTILVVLQSEEIVDAVIGRFRSLSTKK</sequence>
<dbReference type="InterPro" id="IPR020899">
    <property type="entry name" value="Arg_repress_C"/>
</dbReference>
<dbReference type="Gene3D" id="1.10.10.10">
    <property type="entry name" value="Winged helix-like DNA-binding domain superfamily/Winged helix DNA-binding domain"/>
    <property type="match status" value="1"/>
</dbReference>
<evidence type="ECO:0000256" key="1">
    <source>
        <dbReference type="ARBA" id="ARBA00004496"/>
    </source>
</evidence>
<keyword evidence="7" id="KW-0055">Arginine biosynthesis</keyword>
<comment type="similarity">
    <text evidence="2 7">Belongs to the ArgR family.</text>
</comment>
<keyword evidence="5 7" id="KW-0238">DNA-binding</keyword>
<evidence type="ECO:0000256" key="4">
    <source>
        <dbReference type="ARBA" id="ARBA00023015"/>
    </source>
</evidence>
<dbReference type="NCBIfam" id="NF001680">
    <property type="entry name" value="PRK00441.1"/>
    <property type="match status" value="1"/>
</dbReference>
<name>A0A9D1FZJ4_9FIRM</name>
<organism evidence="11 12">
    <name type="scientific">Candidatus Alectryocaccomicrobium excrementavium</name>
    <dbReference type="NCBI Taxonomy" id="2840668"/>
    <lineage>
        <taxon>Bacteria</taxon>
        <taxon>Bacillati</taxon>
        <taxon>Bacillota</taxon>
        <taxon>Clostridia</taxon>
        <taxon>Candidatus Alectryocaccomicrobium</taxon>
    </lineage>
</organism>
<evidence type="ECO:0000256" key="2">
    <source>
        <dbReference type="ARBA" id="ARBA00008316"/>
    </source>
</evidence>
<gene>
    <name evidence="7" type="primary">argR</name>
    <name evidence="11" type="ORF">IAA84_01845</name>
</gene>
<evidence type="ECO:0000256" key="6">
    <source>
        <dbReference type="ARBA" id="ARBA00023163"/>
    </source>
</evidence>
<dbReference type="InterPro" id="IPR036388">
    <property type="entry name" value="WH-like_DNA-bd_sf"/>
</dbReference>
<proteinExistence type="inferred from homology"/>
<dbReference type="InterPro" id="IPR036390">
    <property type="entry name" value="WH_DNA-bd_sf"/>
</dbReference>
<reference evidence="11" key="2">
    <citation type="journal article" date="2021" name="PeerJ">
        <title>Extensive microbial diversity within the chicken gut microbiome revealed by metagenomics and culture.</title>
        <authorList>
            <person name="Gilroy R."/>
            <person name="Ravi A."/>
            <person name="Getino M."/>
            <person name="Pursley I."/>
            <person name="Horton D.L."/>
            <person name="Alikhan N.F."/>
            <person name="Baker D."/>
            <person name="Gharbi K."/>
            <person name="Hall N."/>
            <person name="Watson M."/>
            <person name="Adriaenssens E.M."/>
            <person name="Foster-Nyarko E."/>
            <person name="Jarju S."/>
            <person name="Secka A."/>
            <person name="Antonio M."/>
            <person name="Oren A."/>
            <person name="Chaudhuri R.R."/>
            <person name="La Ragione R."/>
            <person name="Hildebrand F."/>
            <person name="Pallen M.J."/>
        </authorList>
    </citation>
    <scope>NUCLEOTIDE SEQUENCE</scope>
    <source>
        <strain evidence="11">13766</strain>
    </source>
</reference>
<dbReference type="GO" id="GO:0003700">
    <property type="term" value="F:DNA-binding transcription factor activity"/>
    <property type="evidence" value="ECO:0007669"/>
    <property type="project" value="UniProtKB-UniRule"/>
</dbReference>
<protein>
    <recommendedName>
        <fullName evidence="7 8">Arginine repressor</fullName>
    </recommendedName>
</protein>
<feature type="domain" description="Arginine repressor C-terminal" evidence="10">
    <location>
        <begin position="79"/>
        <end position="145"/>
    </location>
</feature>
<evidence type="ECO:0000259" key="9">
    <source>
        <dbReference type="Pfam" id="PF01316"/>
    </source>
</evidence>
<dbReference type="PANTHER" id="PTHR34471">
    <property type="entry name" value="ARGININE REPRESSOR"/>
    <property type="match status" value="1"/>
</dbReference>
<dbReference type="InterPro" id="IPR001669">
    <property type="entry name" value="Arg_repress"/>
</dbReference>
<dbReference type="Pfam" id="PF01316">
    <property type="entry name" value="Arg_repressor"/>
    <property type="match status" value="1"/>
</dbReference>
<dbReference type="PRINTS" id="PR01467">
    <property type="entry name" value="ARGREPRESSOR"/>
</dbReference>